<dbReference type="InterPro" id="IPR001647">
    <property type="entry name" value="HTH_TetR"/>
</dbReference>
<evidence type="ECO:0000313" key="7">
    <source>
        <dbReference type="Proteomes" id="UP000198528"/>
    </source>
</evidence>
<proteinExistence type="predicted"/>
<dbReference type="Pfam" id="PF00440">
    <property type="entry name" value="TetR_N"/>
    <property type="match status" value="1"/>
</dbReference>
<keyword evidence="2 4" id="KW-0238">DNA-binding</keyword>
<evidence type="ECO:0000256" key="4">
    <source>
        <dbReference type="PROSITE-ProRule" id="PRU00335"/>
    </source>
</evidence>
<protein>
    <submittedName>
        <fullName evidence="6">Transcriptional regulator, TetR family</fullName>
    </submittedName>
</protein>
<dbReference type="PRINTS" id="PR00455">
    <property type="entry name" value="HTHTETR"/>
</dbReference>
<dbReference type="GO" id="GO:0000976">
    <property type="term" value="F:transcription cis-regulatory region binding"/>
    <property type="evidence" value="ECO:0007669"/>
    <property type="project" value="TreeGrafter"/>
</dbReference>
<dbReference type="AlphaFoldDB" id="A0A1G6HUI8"/>
<dbReference type="InterPro" id="IPR050109">
    <property type="entry name" value="HTH-type_TetR-like_transc_reg"/>
</dbReference>
<reference evidence="7" key="1">
    <citation type="submission" date="2016-10" db="EMBL/GenBank/DDBJ databases">
        <authorList>
            <person name="Varghese N."/>
            <person name="Submissions S."/>
        </authorList>
    </citation>
    <scope>NUCLEOTIDE SEQUENCE [LARGE SCALE GENOMIC DNA]</scope>
    <source>
        <strain evidence="7">DSM 22619</strain>
    </source>
</reference>
<evidence type="ECO:0000256" key="3">
    <source>
        <dbReference type="ARBA" id="ARBA00023163"/>
    </source>
</evidence>
<dbReference type="RefSeq" id="WP_090844385.1">
    <property type="nucleotide sequence ID" value="NZ_FMZL01000001.1"/>
</dbReference>
<dbReference type="EMBL" id="FMZL01000001">
    <property type="protein sequence ID" value="SDB97505.1"/>
    <property type="molecule type" value="Genomic_DNA"/>
</dbReference>
<dbReference type="STRING" id="604330.SAMN04489857_0503"/>
<dbReference type="PANTHER" id="PTHR30055:SF234">
    <property type="entry name" value="HTH-TYPE TRANSCRIPTIONAL REGULATOR BETI"/>
    <property type="match status" value="1"/>
</dbReference>
<evidence type="ECO:0000256" key="1">
    <source>
        <dbReference type="ARBA" id="ARBA00023015"/>
    </source>
</evidence>
<dbReference type="SUPFAM" id="SSF46689">
    <property type="entry name" value="Homeodomain-like"/>
    <property type="match status" value="1"/>
</dbReference>
<sequence length="226" mass="25112">MASEGTGDSLLVARRQGVKAKPESARDEWVVECAAQLFLEGGLSSVKMTDIADASGVGVATLYRRFKSKTRLSVEAATLLWKRFNERICELVESDDFLTMNGADRLETLLREYGAHYVANREFVSFLDEFDHLVLSEGVEGGELESYGREVDSFYIIFDDAYRLGVSDGSVLILPDFATFYKSVAHALVSVAEKMARGEVIPSDDFSDGMEELDCIVDMAVKYVRK</sequence>
<dbReference type="PANTHER" id="PTHR30055">
    <property type="entry name" value="HTH-TYPE TRANSCRIPTIONAL REGULATOR RUTR"/>
    <property type="match status" value="1"/>
</dbReference>
<dbReference type="PROSITE" id="PS50977">
    <property type="entry name" value="HTH_TETR_2"/>
    <property type="match status" value="1"/>
</dbReference>
<name>A0A1G6HUI8_9ACTN</name>
<feature type="domain" description="HTH tetR-type" evidence="5">
    <location>
        <begin position="24"/>
        <end position="84"/>
    </location>
</feature>
<keyword evidence="1" id="KW-0805">Transcription regulation</keyword>
<organism evidence="6 7">
    <name type="scientific">Parafannyhessea umbonata</name>
    <dbReference type="NCBI Taxonomy" id="604330"/>
    <lineage>
        <taxon>Bacteria</taxon>
        <taxon>Bacillati</taxon>
        <taxon>Actinomycetota</taxon>
        <taxon>Coriobacteriia</taxon>
        <taxon>Coriobacteriales</taxon>
        <taxon>Atopobiaceae</taxon>
        <taxon>Parafannyhessea</taxon>
    </lineage>
</organism>
<accession>A0A1G6HUI8</accession>
<keyword evidence="3" id="KW-0804">Transcription</keyword>
<dbReference type="InterPro" id="IPR009057">
    <property type="entry name" value="Homeodomain-like_sf"/>
</dbReference>
<evidence type="ECO:0000256" key="2">
    <source>
        <dbReference type="ARBA" id="ARBA00023125"/>
    </source>
</evidence>
<evidence type="ECO:0000259" key="5">
    <source>
        <dbReference type="PROSITE" id="PS50977"/>
    </source>
</evidence>
<feature type="DNA-binding region" description="H-T-H motif" evidence="4">
    <location>
        <begin position="47"/>
        <end position="66"/>
    </location>
</feature>
<dbReference type="GO" id="GO:0003700">
    <property type="term" value="F:DNA-binding transcription factor activity"/>
    <property type="evidence" value="ECO:0007669"/>
    <property type="project" value="TreeGrafter"/>
</dbReference>
<evidence type="ECO:0000313" key="6">
    <source>
        <dbReference type="EMBL" id="SDB97505.1"/>
    </source>
</evidence>
<dbReference type="Gene3D" id="1.10.357.10">
    <property type="entry name" value="Tetracycline Repressor, domain 2"/>
    <property type="match status" value="1"/>
</dbReference>
<keyword evidence="7" id="KW-1185">Reference proteome</keyword>
<gene>
    <name evidence="6" type="ORF">SAMN04487824_101140</name>
</gene>
<dbReference type="Proteomes" id="UP000198528">
    <property type="component" value="Unassembled WGS sequence"/>
</dbReference>